<proteinExistence type="predicted"/>
<sequence>MDSEIIFKRIPSLLLQQEKEKIIAANETLRKLWGNEIECYEIGLKQVTTHPTALDRLNPRLFPYDKSCYFLLDIYLCMEGDFMYKLPCYIGEFARRDDDNILEECYMPNSAYAIWSSLVPSYRATTTAERFIDIERQLVKDCISKKTVWISSHENPLGSDFSFLRKWELELREINNKWFQCETFNEETAFKGEVENIQSQFSITRFEDLSKGQRTKILLKLLKHATSELQRDHRLARAVLLCMIEHMCFCGNAGTEAFRYFLLTVNSEFIFDCDEGCQDRDEDNESTSDLNHICTDLQQFISTISKVLQFGIRHFTKDHAVILSAFISDLFTRHSWKEVEDLHEICVWDDESYTMAKDTPLDLTTALLEGLARLNFQFRHRIVKLLNKKYKNIQSDAMLDDDLNMTVESHINCTNALISIGEIVLKSCPATPVTESIGSIIVSGLAISTIPPFKDHNWYRFGVVEGKYIGQHCHLDSILNPLRYSDRISNACSNIKKRSRIFEEVLGLGELSENMRNDLIIQQIFLATNHAHVVKVVRGLFLRQLVETNECGFGYGDFQLWSQSCVSPLDDLIYEHNMNFPNKTGYDEERLLDHNDNTPYSVDELKALHDLSLLFLRKAWNEPWTPSSHLSFQKPFRDAVKTIALIGHRHNFPIDLCLHINSYLSRDWWPDENARCWCYDCQIAELKFYLDSDHSDEQNETPNKKLLKCNGCKIAHACSKKHMKEVFIEGHLRLCNCPPMRVPTVEDRDICKWFIDNRDTIDQNVDTIQIESMFNTMRLTTGTDDVINDDEDEWESVSSSEEVPNTVKSVILQYFETKSYAIQRREEHAFAAHF</sequence>
<dbReference type="AlphaFoldDB" id="A0AAD3CLR5"/>
<dbReference type="Proteomes" id="UP001054902">
    <property type="component" value="Unassembled WGS sequence"/>
</dbReference>
<comment type="caution">
    <text evidence="1">The sequence shown here is derived from an EMBL/GenBank/DDBJ whole genome shotgun (WGS) entry which is preliminary data.</text>
</comment>
<accession>A0AAD3CLR5</accession>
<reference evidence="1 2" key="1">
    <citation type="journal article" date="2021" name="Sci. Rep.">
        <title>The genome of the diatom Chaetoceros tenuissimus carries an ancient integrated fragment of an extant virus.</title>
        <authorList>
            <person name="Hongo Y."/>
            <person name="Kimura K."/>
            <person name="Takaki Y."/>
            <person name="Yoshida Y."/>
            <person name="Baba S."/>
            <person name="Kobayashi G."/>
            <person name="Nagasaki K."/>
            <person name="Hano T."/>
            <person name="Tomaru Y."/>
        </authorList>
    </citation>
    <scope>NUCLEOTIDE SEQUENCE [LARGE SCALE GENOMIC DNA]</scope>
    <source>
        <strain evidence="1 2">NIES-3715</strain>
    </source>
</reference>
<organism evidence="1 2">
    <name type="scientific">Chaetoceros tenuissimus</name>
    <dbReference type="NCBI Taxonomy" id="426638"/>
    <lineage>
        <taxon>Eukaryota</taxon>
        <taxon>Sar</taxon>
        <taxon>Stramenopiles</taxon>
        <taxon>Ochrophyta</taxon>
        <taxon>Bacillariophyta</taxon>
        <taxon>Coscinodiscophyceae</taxon>
        <taxon>Chaetocerotophycidae</taxon>
        <taxon>Chaetocerotales</taxon>
        <taxon>Chaetocerotaceae</taxon>
        <taxon>Chaetoceros</taxon>
    </lineage>
</organism>
<gene>
    <name evidence="1" type="ORF">CTEN210_04757</name>
</gene>
<evidence type="ECO:0000313" key="2">
    <source>
        <dbReference type="Proteomes" id="UP001054902"/>
    </source>
</evidence>
<dbReference type="EMBL" id="BLLK01000027">
    <property type="protein sequence ID" value="GFH48281.1"/>
    <property type="molecule type" value="Genomic_DNA"/>
</dbReference>
<protein>
    <submittedName>
        <fullName evidence="1">Uncharacterized protein</fullName>
    </submittedName>
</protein>
<keyword evidence="2" id="KW-1185">Reference proteome</keyword>
<name>A0AAD3CLR5_9STRA</name>
<evidence type="ECO:0000313" key="1">
    <source>
        <dbReference type="EMBL" id="GFH48281.1"/>
    </source>
</evidence>